<dbReference type="InterPro" id="IPR001851">
    <property type="entry name" value="ABC_transp_permease"/>
</dbReference>
<feature type="transmembrane region" description="Helical" evidence="9">
    <location>
        <begin position="226"/>
        <end position="252"/>
    </location>
</feature>
<comment type="caution">
    <text evidence="10">The sequence shown here is derived from an EMBL/GenBank/DDBJ whole genome shotgun (WGS) entry which is preliminary data.</text>
</comment>
<comment type="similarity">
    <text evidence="8">Belongs to the binding-protein-dependent transport system permease family. LivHM subfamily.</text>
</comment>
<dbReference type="InterPro" id="IPR052157">
    <property type="entry name" value="BCAA_transport_permease"/>
</dbReference>
<sequence>MVEFLQNVIAGLETGSLYALAALGLVLIYRTSDVINFAQGEMAMFSSFIAFTLFQQTMSYPVAFIGAVLFAVFLGFLVERVFIRPASKANLVSKMIITLGLIMIFNGVASALFGIDMHPFRKALTMDNINIGNVIIQPNAIFIISITLVIMMILFYLIKNTLIGIAIRATAQNETTAKLMGVPVSKVYSLSWIIATVLGAIAGILIAPTTNVSTTMMGEVHLKSFIAAVLGGFGSFVGPVVGGFVIGVFDNLVGYYISLQWKTVIVYALLIIILIVKPTGLFGKVHRKKV</sequence>
<evidence type="ECO:0000256" key="5">
    <source>
        <dbReference type="ARBA" id="ARBA00022970"/>
    </source>
</evidence>
<keyword evidence="2" id="KW-0813">Transport</keyword>
<accession>A0A3D8GQC0</accession>
<keyword evidence="5" id="KW-0029">Amino-acid transport</keyword>
<evidence type="ECO:0000256" key="6">
    <source>
        <dbReference type="ARBA" id="ARBA00022989"/>
    </source>
</evidence>
<feature type="transmembrane region" description="Helical" evidence="9">
    <location>
        <begin position="187"/>
        <end position="206"/>
    </location>
</feature>
<keyword evidence="6 9" id="KW-1133">Transmembrane helix</keyword>
<evidence type="ECO:0000256" key="8">
    <source>
        <dbReference type="ARBA" id="ARBA00037998"/>
    </source>
</evidence>
<feature type="transmembrane region" description="Helical" evidence="9">
    <location>
        <begin position="95"/>
        <end position="115"/>
    </location>
</feature>
<keyword evidence="7 9" id="KW-0472">Membrane</keyword>
<feature type="transmembrane region" description="Helical" evidence="9">
    <location>
        <begin position="6"/>
        <end position="27"/>
    </location>
</feature>
<gene>
    <name evidence="10" type="ORF">DRW41_11550</name>
</gene>
<name>A0A3D8GQC0_9BACI</name>
<evidence type="ECO:0000256" key="1">
    <source>
        <dbReference type="ARBA" id="ARBA00004651"/>
    </source>
</evidence>
<feature type="transmembrane region" description="Helical" evidence="9">
    <location>
        <begin position="264"/>
        <end position="283"/>
    </location>
</feature>
<dbReference type="Pfam" id="PF02653">
    <property type="entry name" value="BPD_transp_2"/>
    <property type="match status" value="1"/>
</dbReference>
<keyword evidence="11" id="KW-1185">Reference proteome</keyword>
<dbReference type="AlphaFoldDB" id="A0A3D8GQC0"/>
<feature type="transmembrane region" description="Helical" evidence="9">
    <location>
        <begin position="135"/>
        <end position="158"/>
    </location>
</feature>
<evidence type="ECO:0000256" key="2">
    <source>
        <dbReference type="ARBA" id="ARBA00022448"/>
    </source>
</evidence>
<dbReference type="PANTHER" id="PTHR11795">
    <property type="entry name" value="BRANCHED-CHAIN AMINO ACID TRANSPORT SYSTEM PERMEASE PROTEIN LIVH"/>
    <property type="match status" value="1"/>
</dbReference>
<dbReference type="CDD" id="cd06582">
    <property type="entry name" value="TM_PBP1_LivH_like"/>
    <property type="match status" value="1"/>
</dbReference>
<dbReference type="OrthoDB" id="9807115at2"/>
<evidence type="ECO:0000256" key="3">
    <source>
        <dbReference type="ARBA" id="ARBA00022475"/>
    </source>
</evidence>
<keyword evidence="3" id="KW-1003">Cell membrane</keyword>
<organism evidence="10 11">
    <name type="scientific">Neobacillus piezotolerans</name>
    <dbReference type="NCBI Taxonomy" id="2259171"/>
    <lineage>
        <taxon>Bacteria</taxon>
        <taxon>Bacillati</taxon>
        <taxon>Bacillota</taxon>
        <taxon>Bacilli</taxon>
        <taxon>Bacillales</taxon>
        <taxon>Bacillaceae</taxon>
        <taxon>Neobacillus</taxon>
    </lineage>
</organism>
<evidence type="ECO:0000313" key="10">
    <source>
        <dbReference type="EMBL" id="RDU36685.1"/>
    </source>
</evidence>
<dbReference type="RefSeq" id="WP_115452157.1">
    <property type="nucleotide sequence ID" value="NZ_QNQT01000004.1"/>
</dbReference>
<comment type="subcellular location">
    <subcellularLocation>
        <location evidence="1">Cell membrane</location>
        <topology evidence="1">Multi-pass membrane protein</topology>
    </subcellularLocation>
</comment>
<evidence type="ECO:0000256" key="7">
    <source>
        <dbReference type="ARBA" id="ARBA00023136"/>
    </source>
</evidence>
<dbReference type="GO" id="GO:0022857">
    <property type="term" value="F:transmembrane transporter activity"/>
    <property type="evidence" value="ECO:0007669"/>
    <property type="project" value="InterPro"/>
</dbReference>
<dbReference type="PANTHER" id="PTHR11795:SF451">
    <property type="entry name" value="ABC TRANSPORTER PERMEASE PROTEIN"/>
    <property type="match status" value="1"/>
</dbReference>
<dbReference type="Proteomes" id="UP000257144">
    <property type="component" value="Unassembled WGS sequence"/>
</dbReference>
<proteinExistence type="inferred from homology"/>
<protein>
    <submittedName>
        <fullName evidence="10">Branched-chain amino acid ABC transporter permease</fullName>
    </submittedName>
</protein>
<reference evidence="10 11" key="1">
    <citation type="submission" date="2018-07" db="EMBL/GenBank/DDBJ databases">
        <title>Bacillus sp. YLB-04 draft genome sequence.</title>
        <authorList>
            <person name="Yu L."/>
            <person name="Tang X."/>
        </authorList>
    </citation>
    <scope>NUCLEOTIDE SEQUENCE [LARGE SCALE GENOMIC DNA]</scope>
    <source>
        <strain evidence="10 11">YLB-04</strain>
    </source>
</reference>
<keyword evidence="4 9" id="KW-0812">Transmembrane</keyword>
<feature type="transmembrane region" description="Helical" evidence="9">
    <location>
        <begin position="60"/>
        <end position="83"/>
    </location>
</feature>
<evidence type="ECO:0000313" key="11">
    <source>
        <dbReference type="Proteomes" id="UP000257144"/>
    </source>
</evidence>
<evidence type="ECO:0000256" key="9">
    <source>
        <dbReference type="SAM" id="Phobius"/>
    </source>
</evidence>
<dbReference type="GO" id="GO:0006865">
    <property type="term" value="P:amino acid transport"/>
    <property type="evidence" value="ECO:0007669"/>
    <property type="project" value="UniProtKB-KW"/>
</dbReference>
<dbReference type="GO" id="GO:0005886">
    <property type="term" value="C:plasma membrane"/>
    <property type="evidence" value="ECO:0007669"/>
    <property type="project" value="UniProtKB-SubCell"/>
</dbReference>
<evidence type="ECO:0000256" key="4">
    <source>
        <dbReference type="ARBA" id="ARBA00022692"/>
    </source>
</evidence>
<dbReference type="EMBL" id="QNQT01000004">
    <property type="protein sequence ID" value="RDU36685.1"/>
    <property type="molecule type" value="Genomic_DNA"/>
</dbReference>